<dbReference type="PANTHER" id="PTHR48098:SF3">
    <property type="entry name" value="IRON(III) ENTEROBACTIN ESTERASE"/>
    <property type="match status" value="1"/>
</dbReference>
<dbReference type="InterPro" id="IPR000801">
    <property type="entry name" value="Esterase-like"/>
</dbReference>
<evidence type="ECO:0000259" key="5">
    <source>
        <dbReference type="Pfam" id="PF11806"/>
    </source>
</evidence>
<organism evidence="8">
    <name type="scientific">freshwater metagenome</name>
    <dbReference type="NCBI Taxonomy" id="449393"/>
    <lineage>
        <taxon>unclassified sequences</taxon>
        <taxon>metagenomes</taxon>
        <taxon>ecological metagenomes</taxon>
    </lineage>
</organism>
<evidence type="ECO:0000313" key="8">
    <source>
        <dbReference type="EMBL" id="CAB4957276.1"/>
    </source>
</evidence>
<evidence type="ECO:0000256" key="4">
    <source>
        <dbReference type="ARBA" id="ARBA00024201"/>
    </source>
</evidence>
<evidence type="ECO:0000313" key="6">
    <source>
        <dbReference type="EMBL" id="CAB4364805.1"/>
    </source>
</evidence>
<dbReference type="InterPro" id="IPR013783">
    <property type="entry name" value="Ig-like_fold"/>
</dbReference>
<dbReference type="Gene3D" id="2.60.40.10">
    <property type="entry name" value="Immunoglobulins"/>
    <property type="match status" value="1"/>
</dbReference>
<dbReference type="Pfam" id="PF00756">
    <property type="entry name" value="Esterase"/>
    <property type="match status" value="1"/>
</dbReference>
<dbReference type="AlphaFoldDB" id="A0A6J7KN06"/>
<dbReference type="Gene3D" id="3.40.50.1820">
    <property type="entry name" value="alpha/beta hydrolase"/>
    <property type="match status" value="1"/>
</dbReference>
<dbReference type="InterPro" id="IPR014756">
    <property type="entry name" value="Ig_E-set"/>
</dbReference>
<comment type="similarity">
    <text evidence="4">Belongs to the Fes family.</text>
</comment>
<evidence type="ECO:0000256" key="1">
    <source>
        <dbReference type="ARBA" id="ARBA00004496"/>
    </source>
</evidence>
<gene>
    <name evidence="7" type="ORF">UFOPK2656_03403</name>
    <name evidence="8" type="ORF">UFOPK3651_03275</name>
    <name evidence="9" type="ORF">UFOPK3931_01928</name>
    <name evidence="6" type="ORF">UFOPK4189_02567</name>
</gene>
<sequence length="416" mass="44618">MVHPLLDELDIATLRAALHDQGGPLLRLSDDGTVTVSFVWIDDSAPGSPTRPVSLQCGLADHSGHSVAMTHLEGTGVWVHEVVAPSDALVSYRFVVDDPFAGVGDTDVAEFQRLMLVAQQGSFADPFNPERIAPLAVLFGLTVPPEMWESVLRLPDAPPAPWFGPHDAPHGRLTSFDLTSTALGNTRTITVYSPAVESTEALPMVVLLDGSSFIHIGGAPRALDAAIHSGALRPCHVAFVGEAHDATGLANRVEELSCNPRHAEMLVHELLPQVRQRFRVDPSPDAVVLGGASLGGLASTYTALEHAPAIGKVLSISGSYWYGSERDQIPEWLTRRLAEEPAAPFHIHQQIGRLEDAPLALSPGVSHLVANRHFRDVAVAKGYRVRYIEDATAHDVVAFRMAAMRGLIDLLPGAAV</sequence>
<dbReference type="EMBL" id="CAESGF010000018">
    <property type="protein sequence ID" value="CAB4364805.1"/>
    <property type="molecule type" value="Genomic_DNA"/>
</dbReference>
<dbReference type="PANTHER" id="PTHR48098">
    <property type="entry name" value="ENTEROCHELIN ESTERASE-RELATED"/>
    <property type="match status" value="1"/>
</dbReference>
<keyword evidence="2" id="KW-0963">Cytoplasm</keyword>
<evidence type="ECO:0000256" key="3">
    <source>
        <dbReference type="ARBA" id="ARBA00022801"/>
    </source>
</evidence>
<name>A0A6J7KN06_9ZZZZ</name>
<dbReference type="InterPro" id="IPR050583">
    <property type="entry name" value="Mycobacterial_A85_antigen"/>
</dbReference>
<feature type="domain" description="Enterochelin esterase N-terminal" evidence="5">
    <location>
        <begin position="35"/>
        <end position="162"/>
    </location>
</feature>
<dbReference type="GO" id="GO:0005737">
    <property type="term" value="C:cytoplasm"/>
    <property type="evidence" value="ECO:0007669"/>
    <property type="project" value="UniProtKB-SubCell"/>
</dbReference>
<dbReference type="EMBL" id="CAFBOL010000054">
    <property type="protein sequence ID" value="CAB4997845.1"/>
    <property type="molecule type" value="Genomic_DNA"/>
</dbReference>
<dbReference type="GO" id="GO:0008849">
    <property type="term" value="F:enterochelin esterase activity"/>
    <property type="evidence" value="ECO:0007669"/>
    <property type="project" value="InterPro"/>
</dbReference>
<comment type="subcellular location">
    <subcellularLocation>
        <location evidence="1">Cytoplasm</location>
    </subcellularLocation>
</comment>
<evidence type="ECO:0000313" key="9">
    <source>
        <dbReference type="EMBL" id="CAB4997845.1"/>
    </source>
</evidence>
<dbReference type="InterPro" id="IPR029058">
    <property type="entry name" value="AB_hydrolase_fold"/>
</dbReference>
<dbReference type="EMBL" id="CAEZYF010000038">
    <property type="protein sequence ID" value="CAB4748728.1"/>
    <property type="molecule type" value="Genomic_DNA"/>
</dbReference>
<evidence type="ECO:0000313" key="7">
    <source>
        <dbReference type="EMBL" id="CAB4748728.1"/>
    </source>
</evidence>
<dbReference type="SUPFAM" id="SSF81296">
    <property type="entry name" value="E set domains"/>
    <property type="match status" value="1"/>
</dbReference>
<protein>
    <submittedName>
        <fullName evidence="8">Unannotated protein</fullName>
    </submittedName>
</protein>
<reference evidence="8" key="1">
    <citation type="submission" date="2020-05" db="EMBL/GenBank/DDBJ databases">
        <authorList>
            <person name="Chiriac C."/>
            <person name="Salcher M."/>
            <person name="Ghai R."/>
            <person name="Kavagutti S V."/>
        </authorList>
    </citation>
    <scope>NUCLEOTIDE SEQUENCE</scope>
</reference>
<dbReference type="GO" id="GO:0006826">
    <property type="term" value="P:iron ion transport"/>
    <property type="evidence" value="ECO:0007669"/>
    <property type="project" value="InterPro"/>
</dbReference>
<accession>A0A6J7KN06</accession>
<dbReference type="InterPro" id="IPR021764">
    <property type="entry name" value="Enterochelin_esterase_N"/>
</dbReference>
<dbReference type="SUPFAM" id="SSF53474">
    <property type="entry name" value="alpha/beta-Hydrolases"/>
    <property type="match status" value="1"/>
</dbReference>
<evidence type="ECO:0000256" key="2">
    <source>
        <dbReference type="ARBA" id="ARBA00022490"/>
    </source>
</evidence>
<keyword evidence="3" id="KW-0378">Hydrolase</keyword>
<proteinExistence type="inferred from homology"/>
<dbReference type="EMBL" id="CAFBMT010000034">
    <property type="protein sequence ID" value="CAB4957276.1"/>
    <property type="molecule type" value="Genomic_DNA"/>
</dbReference>
<dbReference type="Pfam" id="PF11806">
    <property type="entry name" value="Enterochelin_N"/>
    <property type="match status" value="1"/>
</dbReference>
<dbReference type="GO" id="GO:0005506">
    <property type="term" value="F:iron ion binding"/>
    <property type="evidence" value="ECO:0007669"/>
    <property type="project" value="InterPro"/>
</dbReference>